<gene>
    <name evidence="2" type="ORF">BAUCODRAFT_229790</name>
</gene>
<evidence type="ECO:0000256" key="1">
    <source>
        <dbReference type="SAM" id="MobiDB-lite"/>
    </source>
</evidence>
<dbReference type="Proteomes" id="UP000011761">
    <property type="component" value="Unassembled WGS sequence"/>
</dbReference>
<organism evidence="2 3">
    <name type="scientific">Baudoinia panamericana (strain UAMH 10762)</name>
    <name type="common">Angels' share fungus</name>
    <name type="synonym">Baudoinia compniacensis (strain UAMH 10762)</name>
    <dbReference type="NCBI Taxonomy" id="717646"/>
    <lineage>
        <taxon>Eukaryota</taxon>
        <taxon>Fungi</taxon>
        <taxon>Dikarya</taxon>
        <taxon>Ascomycota</taxon>
        <taxon>Pezizomycotina</taxon>
        <taxon>Dothideomycetes</taxon>
        <taxon>Dothideomycetidae</taxon>
        <taxon>Mycosphaerellales</taxon>
        <taxon>Teratosphaeriaceae</taxon>
        <taxon>Baudoinia</taxon>
    </lineage>
</organism>
<feature type="compositionally biased region" description="Low complexity" evidence="1">
    <location>
        <begin position="366"/>
        <end position="380"/>
    </location>
</feature>
<feature type="region of interest" description="Disordered" evidence="1">
    <location>
        <begin position="350"/>
        <end position="399"/>
    </location>
</feature>
<accession>M2M9R0</accession>
<keyword evidence="3" id="KW-1185">Reference proteome</keyword>
<feature type="compositionally biased region" description="Polar residues" evidence="1">
    <location>
        <begin position="197"/>
        <end position="208"/>
    </location>
</feature>
<feature type="compositionally biased region" description="Polar residues" evidence="1">
    <location>
        <begin position="1"/>
        <end position="16"/>
    </location>
</feature>
<dbReference type="AlphaFoldDB" id="M2M9R0"/>
<feature type="compositionally biased region" description="Polar residues" evidence="1">
    <location>
        <begin position="468"/>
        <end position="477"/>
    </location>
</feature>
<dbReference type="KEGG" id="bcom:BAUCODRAFT_229790"/>
<proteinExistence type="predicted"/>
<dbReference type="RefSeq" id="XP_007679449.1">
    <property type="nucleotide sequence ID" value="XM_007681259.1"/>
</dbReference>
<reference evidence="2 3" key="1">
    <citation type="journal article" date="2012" name="PLoS Pathog.">
        <title>Diverse lifestyles and strategies of plant pathogenesis encoded in the genomes of eighteen Dothideomycetes fungi.</title>
        <authorList>
            <person name="Ohm R.A."/>
            <person name="Feau N."/>
            <person name="Henrissat B."/>
            <person name="Schoch C.L."/>
            <person name="Horwitz B.A."/>
            <person name="Barry K.W."/>
            <person name="Condon B.J."/>
            <person name="Copeland A.C."/>
            <person name="Dhillon B."/>
            <person name="Glaser F."/>
            <person name="Hesse C.N."/>
            <person name="Kosti I."/>
            <person name="LaButti K."/>
            <person name="Lindquist E.A."/>
            <person name="Lucas S."/>
            <person name="Salamov A.A."/>
            <person name="Bradshaw R.E."/>
            <person name="Ciuffetti L."/>
            <person name="Hamelin R.C."/>
            <person name="Kema G.H.J."/>
            <person name="Lawrence C."/>
            <person name="Scott J.A."/>
            <person name="Spatafora J.W."/>
            <person name="Turgeon B.G."/>
            <person name="de Wit P.J.G.M."/>
            <person name="Zhong S."/>
            <person name="Goodwin S.B."/>
            <person name="Grigoriev I.V."/>
        </authorList>
    </citation>
    <scope>NUCLEOTIDE SEQUENCE [LARGE SCALE GENOMIC DNA]</scope>
    <source>
        <strain evidence="2 3">UAMH 10762</strain>
    </source>
</reference>
<feature type="compositionally biased region" description="Polar residues" evidence="1">
    <location>
        <begin position="381"/>
        <end position="399"/>
    </location>
</feature>
<feature type="region of interest" description="Disordered" evidence="1">
    <location>
        <begin position="195"/>
        <end position="215"/>
    </location>
</feature>
<evidence type="ECO:0000313" key="2">
    <source>
        <dbReference type="EMBL" id="EMC93171.1"/>
    </source>
</evidence>
<dbReference type="HOGENOM" id="CLU_572351_0_0_1"/>
<name>M2M9R0_BAUPA</name>
<feature type="region of interest" description="Disordered" evidence="1">
    <location>
        <begin position="452"/>
        <end position="477"/>
    </location>
</feature>
<dbReference type="GeneID" id="19109972"/>
<sequence>MYMPSSSYRRSDQTVMASEKEPKKKGTWCKRLMTRLGKLFRWKRSKITNKAKEVGLTVEKPEVRRTYTPRYAHRDAALSIPVTYGSEDTTNLRERLRQQDWVAEVFETDERARRAKLGYDGSGPARYESLNDAERLAFTSRLSRCMIALQRMPDANGSYTQCPPTHQSCMPGQDCCQPGSSKDAHLLNTLRWLCGNEGQQGPSQPSTKKSAEPPRRGSYIAEMQSNPKMACAARHSRTSFQGQTYSELVAERRRPQYWTHNSRPNVTLTREERWSLSETLRADITNRKSAGMAAYPSGTATTSPNVSCKAAAGNLSKRAIRGDSVQEDRGINGLEHQPAGVPLRLPEAVAETSELPLSKPEDLDKSVPSSIEGPSSSGEVTESSGKTSVASKTPTVATAQTEVSAGGKVKVQLHCAQIARKKNVSADTKPAAIGREGRVSEQIGQLEAAAETCKSRNGMKAATRRSIESWSKTGLGD</sequence>
<dbReference type="EMBL" id="KB445560">
    <property type="protein sequence ID" value="EMC93171.1"/>
    <property type="molecule type" value="Genomic_DNA"/>
</dbReference>
<feature type="region of interest" description="Disordered" evidence="1">
    <location>
        <begin position="1"/>
        <end position="23"/>
    </location>
</feature>
<evidence type="ECO:0000313" key="3">
    <source>
        <dbReference type="Proteomes" id="UP000011761"/>
    </source>
</evidence>
<protein>
    <submittedName>
        <fullName evidence="2">Uncharacterized protein</fullName>
    </submittedName>
</protein>